<organism evidence="7 8">
    <name type="scientific">Marinicauda salina</name>
    <dbReference type="NCBI Taxonomy" id="2135793"/>
    <lineage>
        <taxon>Bacteria</taxon>
        <taxon>Pseudomonadati</taxon>
        <taxon>Pseudomonadota</taxon>
        <taxon>Alphaproteobacteria</taxon>
        <taxon>Maricaulales</taxon>
        <taxon>Maricaulaceae</taxon>
        <taxon>Marinicauda</taxon>
    </lineage>
</organism>
<name>A0A2U2BX81_9PROT</name>
<reference evidence="8" key="1">
    <citation type="submission" date="2018-05" db="EMBL/GenBank/DDBJ databases">
        <authorList>
            <person name="Liu B.-T."/>
        </authorList>
    </citation>
    <scope>NUCLEOTIDE SEQUENCE [LARGE SCALE GENOMIC DNA]</scope>
    <source>
        <strain evidence="8">WD6-1</strain>
    </source>
</reference>
<keyword evidence="5 6" id="KW-0472">Membrane</keyword>
<accession>A0A2U2BX81</accession>
<protein>
    <recommendedName>
        <fullName evidence="9">Lysoplasmalogenase</fullName>
    </recommendedName>
</protein>
<keyword evidence="3 6" id="KW-0812">Transmembrane</keyword>
<dbReference type="PANTHER" id="PTHR31885:SF6">
    <property type="entry name" value="GH04784P"/>
    <property type="match status" value="1"/>
</dbReference>
<dbReference type="RefSeq" id="WP_109251907.1">
    <property type="nucleotide sequence ID" value="NZ_QEXV01000001.1"/>
</dbReference>
<sequence>MTARETEETLIPDWAAPVYLVVSAACAFAFLALDLTTTSMPGMAALKAVGIVMLAAYAGFSRAPLLALALVLSACGDYALEMQPARLAAGIGFFGAAHLAYIAIFAGLILGRGWRRDGLVLAGALVVYGAAMIWWLRPYMGGLAGPAIAYNVIILAMAICAALVRGPRLILLGALLFVISDSILGASWFRELNVAWGRFDLDGAAVWTTYYLAQAALAVGIVRAKADDEAD</sequence>
<evidence type="ECO:0000256" key="2">
    <source>
        <dbReference type="ARBA" id="ARBA00007375"/>
    </source>
</evidence>
<feature type="transmembrane region" description="Helical" evidence="6">
    <location>
        <begin position="143"/>
        <end position="164"/>
    </location>
</feature>
<dbReference type="InterPro" id="IPR012506">
    <property type="entry name" value="TMEM86B-like"/>
</dbReference>
<dbReference type="EMBL" id="QEXV01000001">
    <property type="protein sequence ID" value="PWE18633.1"/>
    <property type="molecule type" value="Genomic_DNA"/>
</dbReference>
<dbReference type="PROSITE" id="PS51257">
    <property type="entry name" value="PROKAR_LIPOPROTEIN"/>
    <property type="match status" value="1"/>
</dbReference>
<feature type="transmembrane region" description="Helical" evidence="6">
    <location>
        <begin position="45"/>
        <end position="71"/>
    </location>
</feature>
<dbReference type="GO" id="GO:0016020">
    <property type="term" value="C:membrane"/>
    <property type="evidence" value="ECO:0007669"/>
    <property type="project" value="UniProtKB-SubCell"/>
</dbReference>
<feature type="transmembrane region" description="Helical" evidence="6">
    <location>
        <begin position="118"/>
        <end position="137"/>
    </location>
</feature>
<comment type="caution">
    <text evidence="7">The sequence shown here is derived from an EMBL/GenBank/DDBJ whole genome shotgun (WGS) entry which is preliminary data.</text>
</comment>
<evidence type="ECO:0000313" key="7">
    <source>
        <dbReference type="EMBL" id="PWE18633.1"/>
    </source>
</evidence>
<keyword evidence="8" id="KW-1185">Reference proteome</keyword>
<keyword evidence="4 6" id="KW-1133">Transmembrane helix</keyword>
<feature type="transmembrane region" description="Helical" evidence="6">
    <location>
        <begin position="91"/>
        <end position="111"/>
    </location>
</feature>
<proteinExistence type="inferred from homology"/>
<feature type="transmembrane region" description="Helical" evidence="6">
    <location>
        <begin position="14"/>
        <end position="33"/>
    </location>
</feature>
<evidence type="ECO:0000313" key="8">
    <source>
        <dbReference type="Proteomes" id="UP000245168"/>
    </source>
</evidence>
<evidence type="ECO:0000256" key="4">
    <source>
        <dbReference type="ARBA" id="ARBA00022989"/>
    </source>
</evidence>
<dbReference type="Pfam" id="PF07947">
    <property type="entry name" value="YhhN"/>
    <property type="match status" value="1"/>
</dbReference>
<dbReference type="AlphaFoldDB" id="A0A2U2BX81"/>
<comment type="similarity">
    <text evidence="2">Belongs to the TMEM86 family.</text>
</comment>
<dbReference type="OrthoDB" id="345840at2"/>
<evidence type="ECO:0008006" key="9">
    <source>
        <dbReference type="Google" id="ProtNLM"/>
    </source>
</evidence>
<dbReference type="Proteomes" id="UP000245168">
    <property type="component" value="Unassembled WGS sequence"/>
</dbReference>
<feature type="transmembrane region" description="Helical" evidence="6">
    <location>
        <begin position="169"/>
        <end position="189"/>
    </location>
</feature>
<dbReference type="GO" id="GO:0016787">
    <property type="term" value="F:hydrolase activity"/>
    <property type="evidence" value="ECO:0007669"/>
    <property type="project" value="TreeGrafter"/>
</dbReference>
<feature type="transmembrane region" description="Helical" evidence="6">
    <location>
        <begin position="204"/>
        <end position="222"/>
    </location>
</feature>
<evidence type="ECO:0000256" key="5">
    <source>
        <dbReference type="ARBA" id="ARBA00023136"/>
    </source>
</evidence>
<evidence type="ECO:0000256" key="3">
    <source>
        <dbReference type="ARBA" id="ARBA00022692"/>
    </source>
</evidence>
<evidence type="ECO:0000256" key="6">
    <source>
        <dbReference type="SAM" id="Phobius"/>
    </source>
</evidence>
<dbReference type="PANTHER" id="PTHR31885">
    <property type="entry name" value="GH04784P"/>
    <property type="match status" value="1"/>
</dbReference>
<evidence type="ECO:0000256" key="1">
    <source>
        <dbReference type="ARBA" id="ARBA00004141"/>
    </source>
</evidence>
<comment type="subcellular location">
    <subcellularLocation>
        <location evidence="1">Membrane</location>
        <topology evidence="1">Multi-pass membrane protein</topology>
    </subcellularLocation>
</comment>
<gene>
    <name evidence="7" type="ORF">DDZ18_03275</name>
</gene>